<protein>
    <recommendedName>
        <fullName evidence="2">DUF7344 domain-containing protein</fullName>
    </recommendedName>
</protein>
<dbReference type="InterPro" id="IPR055768">
    <property type="entry name" value="DUF7344"/>
</dbReference>
<comment type="caution">
    <text evidence="3">The sequence shown here is derived from an EMBL/GenBank/DDBJ whole genome shotgun (WGS) entry which is preliminary data.</text>
</comment>
<gene>
    <name evidence="3" type="ORF">ACFQL7_16285</name>
</gene>
<keyword evidence="1" id="KW-0812">Transmembrane</keyword>
<organism evidence="3 4">
    <name type="scientific">Halocatena marina</name>
    <dbReference type="NCBI Taxonomy" id="2934937"/>
    <lineage>
        <taxon>Archaea</taxon>
        <taxon>Methanobacteriati</taxon>
        <taxon>Methanobacteriota</taxon>
        <taxon>Stenosarchaea group</taxon>
        <taxon>Halobacteria</taxon>
        <taxon>Halobacteriales</taxon>
        <taxon>Natronomonadaceae</taxon>
        <taxon>Halocatena</taxon>
    </lineage>
</organism>
<keyword evidence="4" id="KW-1185">Reference proteome</keyword>
<evidence type="ECO:0000259" key="2">
    <source>
        <dbReference type="Pfam" id="PF24035"/>
    </source>
</evidence>
<feature type="transmembrane region" description="Helical" evidence="1">
    <location>
        <begin position="158"/>
        <end position="178"/>
    </location>
</feature>
<dbReference type="GeneID" id="76200923"/>
<evidence type="ECO:0000313" key="3">
    <source>
        <dbReference type="EMBL" id="MFC7191206.1"/>
    </source>
</evidence>
<keyword evidence="1" id="KW-0472">Membrane</keyword>
<dbReference type="Proteomes" id="UP001596417">
    <property type="component" value="Unassembled WGS sequence"/>
</dbReference>
<dbReference type="Pfam" id="PF24035">
    <property type="entry name" value="DUF7344"/>
    <property type="match status" value="1"/>
</dbReference>
<feature type="domain" description="DUF7344" evidence="2">
    <location>
        <begin position="27"/>
        <end position="105"/>
    </location>
</feature>
<evidence type="ECO:0000256" key="1">
    <source>
        <dbReference type="SAM" id="Phobius"/>
    </source>
</evidence>
<dbReference type="RefSeq" id="WP_248908770.1">
    <property type="nucleotide sequence ID" value="NZ_CP109979.1"/>
</dbReference>
<accession>A0ABD5YVF3</accession>
<reference evidence="3 4" key="1">
    <citation type="journal article" date="2019" name="Int. J. Syst. Evol. Microbiol.">
        <title>The Global Catalogue of Microorganisms (GCM) 10K type strain sequencing project: providing services to taxonomists for standard genome sequencing and annotation.</title>
        <authorList>
            <consortium name="The Broad Institute Genomics Platform"/>
            <consortium name="The Broad Institute Genome Sequencing Center for Infectious Disease"/>
            <person name="Wu L."/>
            <person name="Ma J."/>
        </authorList>
    </citation>
    <scope>NUCLEOTIDE SEQUENCE [LARGE SCALE GENOMIC DNA]</scope>
    <source>
        <strain evidence="3 4">RDMS1</strain>
    </source>
</reference>
<keyword evidence="1" id="KW-1133">Transmembrane helix</keyword>
<dbReference type="AlphaFoldDB" id="A0ABD5YVF3"/>
<sequence>MNQQYTQVTASTANESAESELSKDTLFHLLGNRRRRWVIKYLTCEHRAELGELAEQVAAREQGIPVEQVTAQQRKRVYTSLQQTHLPALDEAGVIDFETARGTIEMTKKMQELDIYLEVVPERTIPWSMYYLGIGIVSCAVIVTTAIIDAWPFTAIPALGWALLISLTVTISGAIHTYRTRTMRLDRHKIPQEVQHRP</sequence>
<evidence type="ECO:0000313" key="4">
    <source>
        <dbReference type="Proteomes" id="UP001596417"/>
    </source>
</evidence>
<feature type="transmembrane region" description="Helical" evidence="1">
    <location>
        <begin position="130"/>
        <end position="152"/>
    </location>
</feature>
<proteinExistence type="predicted"/>
<name>A0ABD5YVF3_9EURY</name>
<dbReference type="EMBL" id="JBHTAX010000001">
    <property type="protein sequence ID" value="MFC7191206.1"/>
    <property type="molecule type" value="Genomic_DNA"/>
</dbReference>